<comment type="function">
    <text evidence="3">Acts both as a biotin--[acetyl-CoA-carboxylase] ligase and a repressor.</text>
</comment>
<feature type="binding site" evidence="3">
    <location>
        <begin position="121"/>
        <end position="123"/>
    </location>
    <ligand>
        <name>biotin</name>
        <dbReference type="ChEBI" id="CHEBI:57586"/>
    </ligand>
</feature>
<evidence type="ECO:0000256" key="3">
    <source>
        <dbReference type="HAMAP-Rule" id="MF_00978"/>
    </source>
</evidence>
<feature type="binding site" evidence="3">
    <location>
        <begin position="93"/>
        <end position="95"/>
    </location>
    <ligand>
        <name>biotin</name>
        <dbReference type="ChEBI" id="CHEBI:57586"/>
    </ligand>
</feature>
<dbReference type="SUPFAM" id="SSF55681">
    <property type="entry name" value="Class II aaRS and biotin synthetases"/>
    <property type="match status" value="1"/>
</dbReference>
<keyword evidence="3" id="KW-0238">DNA-binding</keyword>
<dbReference type="GO" id="GO:0006355">
    <property type="term" value="P:regulation of DNA-templated transcription"/>
    <property type="evidence" value="ECO:0007669"/>
    <property type="project" value="UniProtKB-UniRule"/>
</dbReference>
<keyword evidence="1 3" id="KW-0436">Ligase</keyword>
<dbReference type="CDD" id="cd00090">
    <property type="entry name" value="HTH_ARSR"/>
    <property type="match status" value="1"/>
</dbReference>
<accession>D2Z7A1</accession>
<dbReference type="eggNOG" id="COG1654">
    <property type="taxonomic scope" value="Bacteria"/>
</dbReference>
<dbReference type="InterPro" id="IPR030855">
    <property type="entry name" value="Bifunct_BirA"/>
</dbReference>
<keyword evidence="2 3" id="KW-0092">Biotin</keyword>
<gene>
    <name evidence="3" type="primary">birA</name>
    <name evidence="5" type="ORF">Dpep_1322</name>
</gene>
<evidence type="ECO:0000259" key="4">
    <source>
        <dbReference type="PROSITE" id="PS51733"/>
    </source>
</evidence>
<feature type="domain" description="BPL/LPL catalytic" evidence="4">
    <location>
        <begin position="70"/>
        <end position="258"/>
    </location>
</feature>
<keyword evidence="3" id="KW-0804">Transcription</keyword>
<dbReference type="EC" id="6.3.4.15" evidence="3"/>
<dbReference type="PANTHER" id="PTHR12835:SF5">
    <property type="entry name" value="BIOTIN--PROTEIN LIGASE"/>
    <property type="match status" value="1"/>
</dbReference>
<keyword evidence="3" id="KW-0547">Nucleotide-binding</keyword>
<dbReference type="InterPro" id="IPR004143">
    <property type="entry name" value="BPL_LPL_catalytic"/>
</dbReference>
<organism evidence="5 6">
    <name type="scientific">Dethiosulfovibrio peptidovorans DSM 11002</name>
    <dbReference type="NCBI Taxonomy" id="469381"/>
    <lineage>
        <taxon>Bacteria</taxon>
        <taxon>Thermotogati</taxon>
        <taxon>Synergistota</taxon>
        <taxon>Synergistia</taxon>
        <taxon>Synergistales</taxon>
        <taxon>Dethiosulfovibrionaceae</taxon>
        <taxon>Dethiosulfovibrio</taxon>
    </lineage>
</organism>
<dbReference type="PaxDb" id="469381-Dpep_1322"/>
<dbReference type="STRING" id="469381.Dpep_1322"/>
<comment type="catalytic activity">
    <reaction evidence="3">
        <text>biotin + L-lysyl-[protein] + ATP = N(6)-biotinyl-L-lysyl-[protein] + AMP + diphosphate + H(+)</text>
        <dbReference type="Rhea" id="RHEA:11756"/>
        <dbReference type="Rhea" id="RHEA-COMP:9752"/>
        <dbReference type="Rhea" id="RHEA-COMP:10505"/>
        <dbReference type="ChEBI" id="CHEBI:15378"/>
        <dbReference type="ChEBI" id="CHEBI:29969"/>
        <dbReference type="ChEBI" id="CHEBI:30616"/>
        <dbReference type="ChEBI" id="CHEBI:33019"/>
        <dbReference type="ChEBI" id="CHEBI:57586"/>
        <dbReference type="ChEBI" id="CHEBI:83144"/>
        <dbReference type="ChEBI" id="CHEBI:456215"/>
        <dbReference type="EC" id="6.3.4.15"/>
    </reaction>
</comment>
<keyword evidence="3" id="KW-0067">ATP-binding</keyword>
<dbReference type="eggNOG" id="COG0340">
    <property type="taxonomic scope" value="Bacteria"/>
</dbReference>
<dbReference type="HAMAP" id="MF_00978">
    <property type="entry name" value="Bifunct_BirA"/>
    <property type="match status" value="1"/>
</dbReference>
<protein>
    <recommendedName>
        <fullName evidence="3">Bifunctional ligase/repressor BirA</fullName>
    </recommendedName>
    <alternativeName>
        <fullName evidence="3">Biotin--[acetyl-CoA-carboxylase] ligase</fullName>
        <ecNumber evidence="3">6.3.4.15</ecNumber>
    </alternativeName>
    <alternativeName>
        <fullName evidence="3">Biotin--protein ligase</fullName>
    </alternativeName>
    <alternativeName>
        <fullName evidence="3">Biotin-[acetyl-CoA carboxylase] synthetase</fullName>
    </alternativeName>
</protein>
<dbReference type="GO" id="GO:0005737">
    <property type="term" value="C:cytoplasm"/>
    <property type="evidence" value="ECO:0007669"/>
    <property type="project" value="TreeGrafter"/>
</dbReference>
<comment type="similarity">
    <text evidence="3">Belongs to the biotin--protein ligase family.</text>
</comment>
<dbReference type="Gene3D" id="1.10.10.10">
    <property type="entry name" value="Winged helix-like DNA-binding domain superfamily/Winged helix DNA-binding domain"/>
    <property type="match status" value="1"/>
</dbReference>
<dbReference type="Pfam" id="PF08279">
    <property type="entry name" value="HTH_11"/>
    <property type="match status" value="1"/>
</dbReference>
<keyword evidence="3" id="KW-0678">Repressor</keyword>
<proteinExistence type="inferred from homology"/>
<dbReference type="GO" id="GO:0005524">
    <property type="term" value="F:ATP binding"/>
    <property type="evidence" value="ECO:0007669"/>
    <property type="project" value="UniProtKB-UniRule"/>
</dbReference>
<dbReference type="EMBL" id="ABTR02000001">
    <property type="protein sequence ID" value="EFC91348.1"/>
    <property type="molecule type" value="Genomic_DNA"/>
</dbReference>
<dbReference type="InterPro" id="IPR004408">
    <property type="entry name" value="Biotin_CoA_COase_ligase"/>
</dbReference>
<comment type="caution">
    <text evidence="5">The sequence shown here is derived from an EMBL/GenBank/DDBJ whole genome shotgun (WGS) entry which is preliminary data.</text>
</comment>
<reference evidence="5 6" key="1">
    <citation type="journal article" date="2010" name="Stand. Genomic Sci.">
        <title>Permanent draft genome sequence of Dethiosulfovibrio peptidovorans type strain (SEBR 4207).</title>
        <authorList>
            <person name="Labutti K."/>
            <person name="Mayilraj S."/>
            <person name="Clum A."/>
            <person name="Lucas S."/>
            <person name="Glavina Del Rio T."/>
            <person name="Nolan M."/>
            <person name="Tice H."/>
            <person name="Cheng J.F."/>
            <person name="Pitluck S."/>
            <person name="Liolios K."/>
            <person name="Ivanova N."/>
            <person name="Mavromatis K."/>
            <person name="Mikhailova N."/>
            <person name="Pati A."/>
            <person name="Goodwin L."/>
            <person name="Chen A."/>
            <person name="Palaniappan K."/>
            <person name="Land M."/>
            <person name="Hauser L."/>
            <person name="Chang Y.J."/>
            <person name="Jeffries C.D."/>
            <person name="Rohde M."/>
            <person name="Spring S."/>
            <person name="Goker M."/>
            <person name="Woyke T."/>
            <person name="Bristow J."/>
            <person name="Eisen J.A."/>
            <person name="Markowitz V."/>
            <person name="Hugenholtz P."/>
            <person name="Kyrpides N.C."/>
            <person name="Klenk H.P."/>
            <person name="Lapidus A."/>
        </authorList>
    </citation>
    <scope>NUCLEOTIDE SEQUENCE [LARGE SCALE GENOMIC DNA]</scope>
    <source>
        <strain evidence="5 6">DSM 11002</strain>
    </source>
</reference>
<dbReference type="NCBIfam" id="TIGR00121">
    <property type="entry name" value="birA_ligase"/>
    <property type="match status" value="1"/>
</dbReference>
<dbReference type="Pfam" id="PF03099">
    <property type="entry name" value="BPL_LplA_LipB"/>
    <property type="match status" value="1"/>
</dbReference>
<dbReference type="Gene3D" id="3.30.930.10">
    <property type="entry name" value="Bira Bifunctional Protein, Domain 2"/>
    <property type="match status" value="1"/>
</dbReference>
<feature type="binding site" evidence="3">
    <location>
        <position position="117"/>
    </location>
    <ligand>
        <name>biotin</name>
        <dbReference type="ChEBI" id="CHEBI:57586"/>
    </ligand>
</feature>
<dbReference type="InterPro" id="IPR011991">
    <property type="entry name" value="ArsR-like_HTH"/>
</dbReference>
<sequence>MVVMKGKILTMLKKRQGDFVSGQSICDSLGVSRTAVWKHVNQLKEDGYQVESVPRKGYRIISSPDVLTSEEIVPLLDTDFIGRNVINHHEVESTNLTAKAEGRSGCVDGTVVTTEHQTGGRGRSGRSWSSSPGEAVQMSIVLRPGTPPATAPPITQIGAAAVAVTLEAMGFAPKVKWPNDVLISGKKVCGILTEMTCELDRIDFIVMGIGINVNVKAFPKPVDEVATSLLLEGGRSLDRRKIAAEVLNRFEPLYRGYLKGNGKTYLEICRRLSWLEGKEISFEKDGITVTATAGDIDEEGRLEVHFPGGSSEKLLSGEVHLGSVLKR</sequence>
<dbReference type="Pfam" id="PF02237">
    <property type="entry name" value="BPL_C"/>
    <property type="match status" value="1"/>
</dbReference>
<keyword evidence="6" id="KW-1185">Reference proteome</keyword>
<dbReference type="InterPro" id="IPR036388">
    <property type="entry name" value="WH-like_DNA-bd_sf"/>
</dbReference>
<dbReference type="InterPro" id="IPR036390">
    <property type="entry name" value="WH_DNA-bd_sf"/>
</dbReference>
<dbReference type="GO" id="GO:0004077">
    <property type="term" value="F:biotin--[biotin carboxyl-carrier protein] ligase activity"/>
    <property type="evidence" value="ECO:0007669"/>
    <property type="project" value="UniProtKB-UniRule"/>
</dbReference>
<feature type="DNA-binding region" description="H-T-H motif" evidence="3">
    <location>
        <begin position="22"/>
        <end position="41"/>
    </location>
</feature>
<evidence type="ECO:0000256" key="2">
    <source>
        <dbReference type="ARBA" id="ARBA00023267"/>
    </source>
</evidence>
<dbReference type="GO" id="GO:0003677">
    <property type="term" value="F:DNA binding"/>
    <property type="evidence" value="ECO:0007669"/>
    <property type="project" value="UniProtKB-UniRule"/>
</dbReference>
<dbReference type="AlphaFoldDB" id="D2Z7A1"/>
<dbReference type="SUPFAM" id="SSF46785">
    <property type="entry name" value="Winged helix' DNA-binding domain"/>
    <property type="match status" value="1"/>
</dbReference>
<dbReference type="InterPro" id="IPR013196">
    <property type="entry name" value="HTH_11"/>
</dbReference>
<dbReference type="PANTHER" id="PTHR12835">
    <property type="entry name" value="BIOTIN PROTEIN LIGASE"/>
    <property type="match status" value="1"/>
</dbReference>
<keyword evidence="3" id="KW-0805">Transcription regulation</keyword>
<dbReference type="InterPro" id="IPR045864">
    <property type="entry name" value="aa-tRNA-synth_II/BPL/LPL"/>
</dbReference>
<evidence type="ECO:0000313" key="6">
    <source>
        <dbReference type="Proteomes" id="UP000006427"/>
    </source>
</evidence>
<name>D2Z7A1_9BACT</name>
<evidence type="ECO:0000313" key="5">
    <source>
        <dbReference type="EMBL" id="EFC91348.1"/>
    </source>
</evidence>
<dbReference type="PROSITE" id="PS51733">
    <property type="entry name" value="BPL_LPL_CATALYTIC"/>
    <property type="match status" value="1"/>
</dbReference>
<feature type="binding site" evidence="3">
    <location>
        <position position="187"/>
    </location>
    <ligand>
        <name>biotin</name>
        <dbReference type="ChEBI" id="CHEBI:57586"/>
    </ligand>
</feature>
<dbReference type="InterPro" id="IPR003142">
    <property type="entry name" value="BPL_C"/>
</dbReference>
<dbReference type="Proteomes" id="UP000006427">
    <property type="component" value="Unassembled WGS sequence"/>
</dbReference>
<evidence type="ECO:0000256" key="1">
    <source>
        <dbReference type="ARBA" id="ARBA00022598"/>
    </source>
</evidence>
<dbReference type="Gene3D" id="2.30.30.100">
    <property type="match status" value="1"/>
</dbReference>
<dbReference type="CDD" id="cd16442">
    <property type="entry name" value="BPL"/>
    <property type="match status" value="1"/>
</dbReference>